<accession>A0A644V0P5</accession>
<comment type="caution">
    <text evidence="2">The sequence shown here is derived from an EMBL/GenBank/DDBJ whole genome shotgun (WGS) entry which is preliminary data.</text>
</comment>
<organism evidence="2">
    <name type="scientific">bioreactor metagenome</name>
    <dbReference type="NCBI Taxonomy" id="1076179"/>
    <lineage>
        <taxon>unclassified sequences</taxon>
        <taxon>metagenomes</taxon>
        <taxon>ecological metagenomes</taxon>
    </lineage>
</organism>
<feature type="compositionally biased region" description="Basic and acidic residues" evidence="1">
    <location>
        <begin position="506"/>
        <end position="518"/>
    </location>
</feature>
<name>A0A644V0P5_9ZZZZ</name>
<protein>
    <submittedName>
        <fullName evidence="2">Uncharacterized protein</fullName>
    </submittedName>
</protein>
<sequence length="533" mass="57178">MRRRHRAGDHRFVGMVAEGHDVFRLVVLPLEEGLAGAVDVEGRIIRLGDQFLDVVTLILDRVFDVIRSLLAFLALGHVGDQRLLVGRHRDPAHDDVADIPGLGVEHVEGEPLVLHAEVEHLRIVDVDHALVEVGGREPVRRLQPQAVGQEREVVLVTGAQDDRVDMLRRAILEIGSLALDAHEALLLFPVLGPFEAHRRAAIAGGDAFRAVFPALRADVLGRIGGADDQHVLALELARVAEVMGMHDAAVELVEARIFRHVRRGEMPRGDDHMVEALLVDMVALHVVHGDGEIPGLLVELDPAHDRVEADPAAHAGLVHPPLDVVDHDGARRVGGDLLAEMLLEGIVGEFEPLLRTIGPEVAIHRAVDRLAILVGAGAPAVVPQPPPGLLLLEADDLGDLGPLLRGGLEGPELGKAGGSGADDGNAFGHVSLPVRSGMDQISKLVPSAWTNEADQNLLGQQIFLTGILLHRIFRHSSLPKKGYRSNYEQPDTRAAPSGNWFPAPTRGEDPRAGADRFSHAALGPRGILGPAGT</sequence>
<proteinExistence type="predicted"/>
<evidence type="ECO:0000256" key="1">
    <source>
        <dbReference type="SAM" id="MobiDB-lite"/>
    </source>
</evidence>
<dbReference type="AlphaFoldDB" id="A0A644V0P5"/>
<gene>
    <name evidence="2" type="ORF">SDC9_30438</name>
</gene>
<reference evidence="2" key="1">
    <citation type="submission" date="2019-08" db="EMBL/GenBank/DDBJ databases">
        <authorList>
            <person name="Kucharzyk K."/>
            <person name="Murdoch R.W."/>
            <person name="Higgins S."/>
            <person name="Loffler F."/>
        </authorList>
    </citation>
    <scope>NUCLEOTIDE SEQUENCE</scope>
</reference>
<feature type="region of interest" description="Disordered" evidence="1">
    <location>
        <begin position="480"/>
        <end position="533"/>
    </location>
</feature>
<dbReference type="EMBL" id="VSSQ01000190">
    <property type="protein sequence ID" value="MPL84473.1"/>
    <property type="molecule type" value="Genomic_DNA"/>
</dbReference>
<evidence type="ECO:0000313" key="2">
    <source>
        <dbReference type="EMBL" id="MPL84473.1"/>
    </source>
</evidence>